<evidence type="ECO:0000313" key="2">
    <source>
        <dbReference type="Proteomes" id="UP001295444"/>
    </source>
</evidence>
<name>A0AAD1VVF6_PELCU</name>
<keyword evidence="2" id="KW-1185">Reference proteome</keyword>
<dbReference type="Proteomes" id="UP001295444">
    <property type="component" value="Chromosome 02"/>
</dbReference>
<accession>A0AAD1VVF6</accession>
<dbReference type="AlphaFoldDB" id="A0AAD1VVF6"/>
<sequence>MLLWASTTPLQPKNLLPTTGTLLQTWRQTTPRLLKENDLLLEAPLQALAAHTSNLQLENWLSRGISGVRSLLTQEGIKPFPDMVRDFHIPSRELFTYLRLKNIIQESRIILKESNLISPFVHKCTGKLPKVKALSLCYNTLLTQYTATKPSYMTNWELDLGLHFPVDTWHRAQKLTKQASHSLNQWETYCKLTMRWYLVPNKLAHIYPGANKICWRCHNQEGSLYHIFWKCTQITSLWQDIHTLFCKNLGIGVPPTPECFLLHIFPDNLHEDESYLMIHCLMATKTAIAQKWKSTQAPTLSEILGRLDSFYNYERMASRITERQSRHETRWRRWVDYRYGKM</sequence>
<dbReference type="EMBL" id="OW240913">
    <property type="protein sequence ID" value="CAH2251241.1"/>
    <property type="molecule type" value="Genomic_DNA"/>
</dbReference>
<organism evidence="1 2">
    <name type="scientific">Pelobates cultripes</name>
    <name type="common">Western spadefoot toad</name>
    <dbReference type="NCBI Taxonomy" id="61616"/>
    <lineage>
        <taxon>Eukaryota</taxon>
        <taxon>Metazoa</taxon>
        <taxon>Chordata</taxon>
        <taxon>Craniata</taxon>
        <taxon>Vertebrata</taxon>
        <taxon>Euteleostomi</taxon>
        <taxon>Amphibia</taxon>
        <taxon>Batrachia</taxon>
        <taxon>Anura</taxon>
        <taxon>Pelobatoidea</taxon>
        <taxon>Pelobatidae</taxon>
        <taxon>Pelobates</taxon>
    </lineage>
</organism>
<protein>
    <submittedName>
        <fullName evidence="1">Uncharacterized protein</fullName>
    </submittedName>
</protein>
<gene>
    <name evidence="1" type="ORF">PECUL_23A005152</name>
</gene>
<reference evidence="1" key="1">
    <citation type="submission" date="2022-03" db="EMBL/GenBank/DDBJ databases">
        <authorList>
            <person name="Alioto T."/>
            <person name="Alioto T."/>
            <person name="Gomez Garrido J."/>
        </authorList>
    </citation>
    <scope>NUCLEOTIDE SEQUENCE</scope>
</reference>
<proteinExistence type="predicted"/>
<evidence type="ECO:0000313" key="1">
    <source>
        <dbReference type="EMBL" id="CAH2251241.1"/>
    </source>
</evidence>